<dbReference type="EMBL" id="ATBP01000170">
    <property type="protein sequence ID" value="ETR72218.1"/>
    <property type="molecule type" value="Genomic_DNA"/>
</dbReference>
<evidence type="ECO:0008006" key="3">
    <source>
        <dbReference type="Google" id="ProtNLM"/>
    </source>
</evidence>
<gene>
    <name evidence="1" type="ORF">OMM_01884</name>
</gene>
<reference evidence="2" key="1">
    <citation type="submission" date="2012-11" db="EMBL/GenBank/DDBJ databases">
        <authorList>
            <person name="Lucero-Rivera Y.E."/>
            <person name="Tovar-Ramirez D."/>
        </authorList>
    </citation>
    <scope>NUCLEOTIDE SEQUENCE [LARGE SCALE GENOMIC DNA]</scope>
    <source>
        <strain evidence="2">Araruama</strain>
    </source>
</reference>
<evidence type="ECO:0000313" key="2">
    <source>
        <dbReference type="Proteomes" id="UP000189670"/>
    </source>
</evidence>
<evidence type="ECO:0000313" key="1">
    <source>
        <dbReference type="EMBL" id="ETR72218.1"/>
    </source>
</evidence>
<sequence length="182" mass="20996">MRKSDIDKILYTQLIIARMGEKELMNWWNTDIAFEMGGADFLKRLLGDKIAPVAAGEGILKAAYLKESQLIDEMPDQNSVHSLFCPEPEVYFALEVRMRHFKRYPESMPENISQILNPKKDWTSVEFSDLIQSEKIPEFTGSSFGKEIEYNIVIGMPELMSNLASLIKTNEKGHYVMSYYRN</sequence>
<dbReference type="AlphaFoldDB" id="A0A1V1PBQ2"/>
<comment type="caution">
    <text evidence="1">The sequence shown here is derived from an EMBL/GenBank/DDBJ whole genome shotgun (WGS) entry which is preliminary data.</text>
</comment>
<dbReference type="NCBIfam" id="NF033447">
    <property type="entry name" value="BrxE_fam"/>
    <property type="match status" value="1"/>
</dbReference>
<protein>
    <recommendedName>
        <fullName evidence="3">BrxE family protein</fullName>
    </recommendedName>
</protein>
<organism evidence="1 2">
    <name type="scientific">Candidatus Magnetoglobus multicellularis str. Araruama</name>
    <dbReference type="NCBI Taxonomy" id="890399"/>
    <lineage>
        <taxon>Bacteria</taxon>
        <taxon>Pseudomonadati</taxon>
        <taxon>Thermodesulfobacteriota</taxon>
        <taxon>Desulfobacteria</taxon>
        <taxon>Desulfobacterales</taxon>
        <taxon>Desulfobacteraceae</taxon>
        <taxon>Candidatus Magnetoglobus</taxon>
    </lineage>
</organism>
<dbReference type="Proteomes" id="UP000189670">
    <property type="component" value="Unassembled WGS sequence"/>
</dbReference>
<dbReference type="InterPro" id="IPR058690">
    <property type="entry name" value="BrxE"/>
</dbReference>
<accession>A0A1V1PBQ2</accession>
<dbReference type="NCBIfam" id="NF033448">
    <property type="entry name" value="BREX_6_BrxE"/>
    <property type="match status" value="1"/>
</dbReference>
<dbReference type="Pfam" id="PF26412">
    <property type="entry name" value="BrxE"/>
    <property type="match status" value="1"/>
</dbReference>
<name>A0A1V1PBQ2_9BACT</name>
<proteinExistence type="predicted"/>